<reference evidence="2 3" key="1">
    <citation type="journal article" date="2013" name="ISME J.">
        <title>A metabolic model for members of the genus Tetrasphaera involved in enhanced biological phosphorus removal.</title>
        <authorList>
            <person name="Kristiansen R."/>
            <person name="Nguyen H.T.T."/>
            <person name="Saunders A.M."/>
            <person name="Nielsen J.L."/>
            <person name="Wimmer R."/>
            <person name="Le V.Q."/>
            <person name="McIlroy S.J."/>
            <person name="Petrovski S."/>
            <person name="Seviour R.J."/>
            <person name="Calteau A."/>
            <person name="Nielsen K.L."/>
            <person name="Nielsen P.H."/>
        </authorList>
    </citation>
    <scope>NUCLEOTIDE SEQUENCE [LARGE SCALE GENOMIC DNA]</scope>
    <source>
        <strain evidence="2 3">Lp2</strain>
    </source>
</reference>
<accession>N0E3R0</accession>
<dbReference type="InterPro" id="IPR014867">
    <property type="entry name" value="Spore_coat_CotH_CotH2/3/7"/>
</dbReference>
<dbReference type="eggNOG" id="COG1404">
    <property type="taxonomic scope" value="Bacteria"/>
</dbReference>
<evidence type="ECO:0000313" key="2">
    <source>
        <dbReference type="EMBL" id="CCH70431.1"/>
    </source>
</evidence>
<evidence type="ECO:0000313" key="3">
    <source>
        <dbReference type="Proteomes" id="UP000013167"/>
    </source>
</evidence>
<dbReference type="STRING" id="1193181.BN10_570038"/>
<dbReference type="HOGENOM" id="CLU_326753_0_0_11"/>
<feature type="signal peptide" evidence="1">
    <location>
        <begin position="1"/>
        <end position="31"/>
    </location>
</feature>
<keyword evidence="1" id="KW-0732">Signal</keyword>
<evidence type="ECO:0000256" key="1">
    <source>
        <dbReference type="SAM" id="SignalP"/>
    </source>
</evidence>
<proteinExistence type="predicted"/>
<dbReference type="eggNOG" id="COG5297">
    <property type="taxonomic scope" value="Bacteria"/>
</dbReference>
<feature type="chain" id="PRO_5004107276" description="Spore coat protein CotH" evidence="1">
    <location>
        <begin position="32"/>
        <end position="898"/>
    </location>
</feature>
<keyword evidence="3" id="KW-1185">Reference proteome</keyword>
<name>N0E3R0_9MICO</name>
<organism evidence="2 3">
    <name type="scientific">Phycicoccus elongatus Lp2</name>
    <dbReference type="NCBI Taxonomy" id="1193181"/>
    <lineage>
        <taxon>Bacteria</taxon>
        <taxon>Bacillati</taxon>
        <taxon>Actinomycetota</taxon>
        <taxon>Actinomycetes</taxon>
        <taxon>Micrococcales</taxon>
        <taxon>Intrasporangiaceae</taxon>
        <taxon>Phycicoccus</taxon>
    </lineage>
</organism>
<dbReference type="Proteomes" id="UP000013167">
    <property type="component" value="Unassembled WGS sequence"/>
</dbReference>
<dbReference type="EMBL" id="CAIZ01000127">
    <property type="protein sequence ID" value="CCH70431.1"/>
    <property type="molecule type" value="Genomic_DNA"/>
</dbReference>
<protein>
    <recommendedName>
        <fullName evidence="4">Spore coat protein CotH</fullName>
    </recommendedName>
</protein>
<evidence type="ECO:0008006" key="4">
    <source>
        <dbReference type="Google" id="ProtNLM"/>
    </source>
</evidence>
<dbReference type="Pfam" id="PF08757">
    <property type="entry name" value="CotH"/>
    <property type="match status" value="1"/>
</dbReference>
<dbReference type="AlphaFoldDB" id="N0E3R0"/>
<gene>
    <name evidence="2" type="ORF">BN10_570038</name>
</gene>
<dbReference type="OrthoDB" id="4855196at2"/>
<sequence length="898" mass="94117">MIQTMRRAVVLLATTALAVTGLLLVAPTAQAARAAQTANVPTVYVDTTGGYYRTNYAGAPVTPSSGSAAWSAVNGSGSHTIGAFTTTEVVDPLNPLNNFVDSGQGEIRGRGNYTWKTLPLLHTFSAWTQSQGGVTFSSSAVSKRPYQLKLSAGRDVLGMGSGKTWILLANHGDASLIRNKVAQDLAAEYGLPYTPQSRFVDLVVNGEYLGNYLLTEKVHEGGRRVPLKDPGAVLVEMDNNYCDTEPSALRWRSPSGNCFVLSDANNGDIPDPTVSGGSITLPAHVQAGWDAFKAKVTAFEAALNAKDWNTVQSLIDVDSFVKYYFIYEFTENPEISRSSIYFWMDASVNSKLNAGPTWDFDSSLGTYTDPTYGGNASVLYVRNIGTYRSGLMWYQDLFKMSQYTAAATTLYQTQLKLPTEESVVKVGRYTALMSASANKNFQRWRILGGRTLFPPFQNSYSSTWQGEVNKVTSFMQRRISLLNATYAPGISATASDCKTVAATAAIPAAGAFNPLDPCRMLDTRTGNGAPSGAVAANGEVSLKVTGRGGIPATGVSAVLLNVTVANPTGTGTISAYPAGANPGETTNLSFVANQVVANQVTVKVGDGGVVKLKNSAGGSVHVIADVAGFYVDGATTEAGAFQAMAPVRILDTTKAGSTFVRVPGNGTIDLPVVSAASGVPATAGSVDLNVTAVNPASDGHISVYPTGARPNPIVSNANFKNGQTVANAVTVKLGTDGKVTLENGGTGAVDLKVDVNGYFLGGTATQSGMFVPLAPARILDSRTGVGMPKGDFSAGTPRMLNNFEVVPLKVAGAGGVNATTAGAVVMNMTIANPTQVGYLTVFPTGTVRPQVSSINFTQWQDIPNLVTVKLGTGGSVNLYNMNAGQTNLVSDVAGYYIK</sequence>
<comment type="caution">
    <text evidence="2">The sequence shown here is derived from an EMBL/GenBank/DDBJ whole genome shotgun (WGS) entry which is preliminary data.</text>
</comment>